<dbReference type="EMBL" id="SSDS01000003">
    <property type="protein sequence ID" value="TXG78874.1"/>
    <property type="molecule type" value="Genomic_DNA"/>
</dbReference>
<evidence type="ECO:0000313" key="1">
    <source>
        <dbReference type="EMBL" id="TXG78874.1"/>
    </source>
</evidence>
<name>A0A5C7JCY8_9BACT</name>
<accession>A0A5C7JCY8</accession>
<organism evidence="1 2">
    <name type="scientific">Candidatus Dojkabacteria bacterium</name>
    <dbReference type="NCBI Taxonomy" id="2099670"/>
    <lineage>
        <taxon>Bacteria</taxon>
        <taxon>Candidatus Dojkabacteria</taxon>
    </lineage>
</organism>
<evidence type="ECO:0000313" key="2">
    <source>
        <dbReference type="Proteomes" id="UP000321026"/>
    </source>
</evidence>
<sequence length="167" mass="18928">MTTPTITILSSYFEVLQHKLIRHNLDHTTFDVKCQAGAKHNVTRYNSAWDHLAYPGTCKYQLLLEIGGMYHAVFVAYDDIAIPVVLRHVLQISQSMALVTRHMVGTSDVDVIPEDIQLAIGDVYMVGYKPIAVNPDTMELVLQDAHDHAVRIITDMDIYDEQLNKYV</sequence>
<protein>
    <submittedName>
        <fullName evidence="1">Uncharacterized protein</fullName>
    </submittedName>
</protein>
<dbReference type="AlphaFoldDB" id="A0A5C7JCY8"/>
<comment type="caution">
    <text evidence="1">The sequence shown here is derived from an EMBL/GenBank/DDBJ whole genome shotgun (WGS) entry which is preliminary data.</text>
</comment>
<reference evidence="1 2" key="1">
    <citation type="submission" date="2018-09" db="EMBL/GenBank/DDBJ databases">
        <title>Metagenome Assembled Genomes from an Advanced Water Purification Facility.</title>
        <authorList>
            <person name="Stamps B.W."/>
            <person name="Spear J.R."/>
        </authorList>
    </citation>
    <scope>NUCLEOTIDE SEQUENCE [LARGE SCALE GENOMIC DNA]</scope>
    <source>
        <strain evidence="1">Bin_63_2</strain>
    </source>
</reference>
<gene>
    <name evidence="1" type="ORF">E6Q11_00195</name>
</gene>
<dbReference type="Proteomes" id="UP000321026">
    <property type="component" value="Unassembled WGS sequence"/>
</dbReference>
<proteinExistence type="predicted"/>